<dbReference type="AlphaFoldDB" id="A0AAD7M7X7"/>
<gene>
    <name evidence="1" type="ORF">B0H17DRAFT_886180</name>
</gene>
<comment type="caution">
    <text evidence="1">The sequence shown here is derived from an EMBL/GenBank/DDBJ whole genome shotgun (WGS) entry which is preliminary data.</text>
</comment>
<dbReference type="EMBL" id="JARKIE010000008">
    <property type="protein sequence ID" value="KAJ7705286.1"/>
    <property type="molecule type" value="Genomic_DNA"/>
</dbReference>
<evidence type="ECO:0000313" key="2">
    <source>
        <dbReference type="Proteomes" id="UP001221757"/>
    </source>
</evidence>
<accession>A0AAD7M7X7</accession>
<dbReference type="Proteomes" id="UP001221757">
    <property type="component" value="Unassembled WGS sequence"/>
</dbReference>
<proteinExistence type="predicted"/>
<feature type="non-terminal residue" evidence="1">
    <location>
        <position position="85"/>
    </location>
</feature>
<organism evidence="1 2">
    <name type="scientific">Mycena rosella</name>
    <name type="common">Pink bonnet</name>
    <name type="synonym">Agaricus rosellus</name>
    <dbReference type="NCBI Taxonomy" id="1033263"/>
    <lineage>
        <taxon>Eukaryota</taxon>
        <taxon>Fungi</taxon>
        <taxon>Dikarya</taxon>
        <taxon>Basidiomycota</taxon>
        <taxon>Agaricomycotina</taxon>
        <taxon>Agaricomycetes</taxon>
        <taxon>Agaricomycetidae</taxon>
        <taxon>Agaricales</taxon>
        <taxon>Marasmiineae</taxon>
        <taxon>Mycenaceae</taxon>
        <taxon>Mycena</taxon>
    </lineage>
</organism>
<feature type="non-terminal residue" evidence="1">
    <location>
        <position position="1"/>
    </location>
</feature>
<protein>
    <submittedName>
        <fullName evidence="1">Uncharacterized protein</fullName>
    </submittedName>
</protein>
<keyword evidence="2" id="KW-1185">Reference proteome</keyword>
<sequence length="85" mass="9988">APLGLRWDSVNYSCDYDATFTILFNIWLENTSVWSEHFQHFSPLLSVMQNLLTRPIQEQPPLEQVRDTICAEMYHLKPTEFPYGP</sequence>
<reference evidence="1" key="1">
    <citation type="submission" date="2023-03" db="EMBL/GenBank/DDBJ databases">
        <title>Massive genome expansion in bonnet fungi (Mycena s.s.) driven by repeated elements and novel gene families across ecological guilds.</title>
        <authorList>
            <consortium name="Lawrence Berkeley National Laboratory"/>
            <person name="Harder C.B."/>
            <person name="Miyauchi S."/>
            <person name="Viragh M."/>
            <person name="Kuo A."/>
            <person name="Thoen E."/>
            <person name="Andreopoulos B."/>
            <person name="Lu D."/>
            <person name="Skrede I."/>
            <person name="Drula E."/>
            <person name="Henrissat B."/>
            <person name="Morin E."/>
            <person name="Kohler A."/>
            <person name="Barry K."/>
            <person name="LaButti K."/>
            <person name="Morin E."/>
            <person name="Salamov A."/>
            <person name="Lipzen A."/>
            <person name="Mereny Z."/>
            <person name="Hegedus B."/>
            <person name="Baldrian P."/>
            <person name="Stursova M."/>
            <person name="Weitz H."/>
            <person name="Taylor A."/>
            <person name="Grigoriev I.V."/>
            <person name="Nagy L.G."/>
            <person name="Martin F."/>
            <person name="Kauserud H."/>
        </authorList>
    </citation>
    <scope>NUCLEOTIDE SEQUENCE</scope>
    <source>
        <strain evidence="1">CBHHK067</strain>
    </source>
</reference>
<evidence type="ECO:0000313" key="1">
    <source>
        <dbReference type="EMBL" id="KAJ7705286.1"/>
    </source>
</evidence>
<name>A0AAD7M7X7_MYCRO</name>